<evidence type="ECO:0000313" key="1">
    <source>
        <dbReference type="EMBL" id="GIY19998.1"/>
    </source>
</evidence>
<keyword evidence="2" id="KW-1185">Reference proteome</keyword>
<protein>
    <submittedName>
        <fullName evidence="1">Uncharacterized protein</fullName>
    </submittedName>
</protein>
<evidence type="ECO:0000313" key="2">
    <source>
        <dbReference type="Proteomes" id="UP001054837"/>
    </source>
</evidence>
<name>A0AAV4RIZ7_9ARAC</name>
<comment type="caution">
    <text evidence="1">The sequence shown here is derived from an EMBL/GenBank/DDBJ whole genome shotgun (WGS) entry which is preliminary data.</text>
</comment>
<dbReference type="Proteomes" id="UP001054837">
    <property type="component" value="Unassembled WGS sequence"/>
</dbReference>
<dbReference type="AlphaFoldDB" id="A0AAV4RIZ7"/>
<reference evidence="1 2" key="1">
    <citation type="submission" date="2021-06" db="EMBL/GenBank/DDBJ databases">
        <title>Caerostris darwini draft genome.</title>
        <authorList>
            <person name="Kono N."/>
            <person name="Arakawa K."/>
        </authorList>
    </citation>
    <scope>NUCLEOTIDE SEQUENCE [LARGE SCALE GENOMIC DNA]</scope>
</reference>
<accession>A0AAV4RIZ7</accession>
<dbReference type="EMBL" id="BPLQ01006086">
    <property type="protein sequence ID" value="GIY19998.1"/>
    <property type="molecule type" value="Genomic_DNA"/>
</dbReference>
<organism evidence="1 2">
    <name type="scientific">Caerostris darwini</name>
    <dbReference type="NCBI Taxonomy" id="1538125"/>
    <lineage>
        <taxon>Eukaryota</taxon>
        <taxon>Metazoa</taxon>
        <taxon>Ecdysozoa</taxon>
        <taxon>Arthropoda</taxon>
        <taxon>Chelicerata</taxon>
        <taxon>Arachnida</taxon>
        <taxon>Araneae</taxon>
        <taxon>Araneomorphae</taxon>
        <taxon>Entelegynae</taxon>
        <taxon>Araneoidea</taxon>
        <taxon>Araneidae</taxon>
        <taxon>Caerostris</taxon>
    </lineage>
</organism>
<proteinExistence type="predicted"/>
<sequence>MEKIENWKKNLNKVEKFLAENITKYLLLIEDANEHLTLYLHHIVAFKKIEMDSHIENTKLYELSPDLLKAIKYRCIPEKIKIERQYIDNIIDGMEKIYVDVFNEWKKILSMYRSDVCSNLSIDDIAQSSEPSYSITEKIEYTDRFIKNFSQNHLARKLKFDHHCIDDVDLYDMKMCWESDNILSEYKDLAWVLS</sequence>
<gene>
    <name evidence="1" type="ORF">CDAR_268031</name>
</gene>